<feature type="transmembrane region" description="Helical" evidence="6">
    <location>
        <begin position="85"/>
        <end position="105"/>
    </location>
</feature>
<dbReference type="PANTHER" id="PTHR39087">
    <property type="entry name" value="UPF0104 MEMBRANE PROTEIN MJ1595"/>
    <property type="match status" value="1"/>
</dbReference>
<keyword evidence="2" id="KW-1003">Cell membrane</keyword>
<feature type="transmembrane region" description="Helical" evidence="6">
    <location>
        <begin position="198"/>
        <end position="222"/>
    </location>
</feature>
<feature type="transmembrane region" description="Helical" evidence="6">
    <location>
        <begin position="161"/>
        <end position="186"/>
    </location>
</feature>
<keyword evidence="5 6" id="KW-0472">Membrane</keyword>
<evidence type="ECO:0000256" key="1">
    <source>
        <dbReference type="ARBA" id="ARBA00004651"/>
    </source>
</evidence>
<keyword evidence="8" id="KW-1185">Reference proteome</keyword>
<dbReference type="KEGG" id="hdi:HDIA_0538"/>
<evidence type="ECO:0000313" key="8">
    <source>
        <dbReference type="Proteomes" id="UP000223606"/>
    </source>
</evidence>
<evidence type="ECO:0000256" key="5">
    <source>
        <dbReference type="ARBA" id="ARBA00023136"/>
    </source>
</evidence>
<organism evidence="7 8">
    <name type="scientific">Hartmannibacter diazotrophicus</name>
    <dbReference type="NCBI Taxonomy" id="1482074"/>
    <lineage>
        <taxon>Bacteria</taxon>
        <taxon>Pseudomonadati</taxon>
        <taxon>Pseudomonadota</taxon>
        <taxon>Alphaproteobacteria</taxon>
        <taxon>Hyphomicrobiales</taxon>
        <taxon>Pleomorphomonadaceae</taxon>
        <taxon>Hartmannibacter</taxon>
    </lineage>
</organism>
<proteinExistence type="predicted"/>
<feature type="transmembrane region" description="Helical" evidence="6">
    <location>
        <begin position="47"/>
        <end position="65"/>
    </location>
</feature>
<dbReference type="EMBL" id="LT960614">
    <property type="protein sequence ID" value="SON54079.1"/>
    <property type="molecule type" value="Genomic_DNA"/>
</dbReference>
<evidence type="ECO:0000256" key="3">
    <source>
        <dbReference type="ARBA" id="ARBA00022692"/>
    </source>
</evidence>
<evidence type="ECO:0000256" key="6">
    <source>
        <dbReference type="SAM" id="Phobius"/>
    </source>
</evidence>
<feature type="transmembrane region" description="Helical" evidence="6">
    <location>
        <begin position="242"/>
        <end position="265"/>
    </location>
</feature>
<keyword evidence="4 6" id="KW-1133">Transmembrane helix</keyword>
<name>A0A2C9D1L7_9HYPH</name>
<accession>A0A2C9D1L7</accession>
<dbReference type="Proteomes" id="UP000223606">
    <property type="component" value="Chromosome 1"/>
</dbReference>
<feature type="transmembrane region" description="Helical" evidence="6">
    <location>
        <begin position="316"/>
        <end position="341"/>
    </location>
</feature>
<dbReference type="Pfam" id="PF03706">
    <property type="entry name" value="LPG_synthase_TM"/>
    <property type="match status" value="1"/>
</dbReference>
<dbReference type="AlphaFoldDB" id="A0A2C9D1L7"/>
<sequence>MRQETQPKGSRILRKVAATEGTECDAGRMAWQPRWAEKVGLMKVMDYVWPIIGLGAVVLSAWLLYQELRGISFTDVIDSLAAIPAHNWLLAVAGAIVAYAALAWYDRIALLHLGRKIPWLFISIASFTTYALSHNIGASVFSGAVVRYRAYSSRGLSASEIGVLVAFCSFTFLLGTLLLGALVLIFDPYLVERLHKGTPLIVPVSIGLAMLALVATYVVGSWRGFKPLKIGSFAIHYPKTPVVIRQLLAAPVELMGAAAIIYFALPPDVGVSYFTVLGIFLASFSLALVSHAPGGLGVLEVVFVTAVPDLDKADVLAALIVFRLLYLLLPFAMSLVVVVLFERARFIGKTSGRLREKRQT</sequence>
<evidence type="ECO:0000313" key="7">
    <source>
        <dbReference type="EMBL" id="SON54079.1"/>
    </source>
</evidence>
<reference evidence="8" key="1">
    <citation type="submission" date="2017-09" db="EMBL/GenBank/DDBJ databases">
        <title>Genome sequence of Nannocystis excedens DSM 71.</title>
        <authorList>
            <person name="Blom J."/>
        </authorList>
    </citation>
    <scope>NUCLEOTIDE SEQUENCE [LARGE SCALE GENOMIC DNA]</scope>
    <source>
        <strain evidence="8">type strain: E19</strain>
    </source>
</reference>
<dbReference type="GO" id="GO:0005886">
    <property type="term" value="C:plasma membrane"/>
    <property type="evidence" value="ECO:0007669"/>
    <property type="project" value="UniProtKB-SubCell"/>
</dbReference>
<dbReference type="PANTHER" id="PTHR39087:SF2">
    <property type="entry name" value="UPF0104 MEMBRANE PROTEIN MJ1595"/>
    <property type="match status" value="1"/>
</dbReference>
<evidence type="ECO:0000256" key="4">
    <source>
        <dbReference type="ARBA" id="ARBA00022989"/>
    </source>
</evidence>
<dbReference type="InterPro" id="IPR022791">
    <property type="entry name" value="L-PG_synthase/AglD"/>
</dbReference>
<protein>
    <submittedName>
        <fullName evidence="7">Inner membrane protein YbhN</fullName>
    </submittedName>
</protein>
<comment type="subcellular location">
    <subcellularLocation>
        <location evidence="1">Cell membrane</location>
        <topology evidence="1">Multi-pass membrane protein</topology>
    </subcellularLocation>
</comment>
<evidence type="ECO:0000256" key="2">
    <source>
        <dbReference type="ARBA" id="ARBA00022475"/>
    </source>
</evidence>
<keyword evidence="3 6" id="KW-0812">Transmembrane</keyword>
<gene>
    <name evidence="7" type="primary">ybhN_1</name>
    <name evidence="7" type="ORF">HDIA_0538</name>
</gene>
<feature type="transmembrane region" description="Helical" evidence="6">
    <location>
        <begin position="117"/>
        <end position="141"/>
    </location>
</feature>